<evidence type="ECO:0000313" key="3">
    <source>
        <dbReference type="Proteomes" id="UP000680206"/>
    </source>
</evidence>
<feature type="domain" description="Transposase IS4-like" evidence="1">
    <location>
        <begin position="5"/>
        <end position="199"/>
    </location>
</feature>
<comment type="caution">
    <text evidence="2">The sequence shown here is derived from an EMBL/GenBank/DDBJ whole genome shotgun (WGS) entry which is preliminary data.</text>
</comment>
<organism evidence="2 3">
    <name type="scientific">Actinomadura violacea</name>
    <dbReference type="NCBI Taxonomy" id="2819934"/>
    <lineage>
        <taxon>Bacteria</taxon>
        <taxon>Bacillati</taxon>
        <taxon>Actinomycetota</taxon>
        <taxon>Actinomycetes</taxon>
        <taxon>Streptosporangiales</taxon>
        <taxon>Thermomonosporaceae</taxon>
        <taxon>Actinomadura</taxon>
    </lineage>
</organism>
<proteinExistence type="predicted"/>
<dbReference type="RefSeq" id="WP_208252220.1">
    <property type="nucleotide sequence ID" value="NZ_JAGEPF010000045.1"/>
</dbReference>
<dbReference type="InterPro" id="IPR002559">
    <property type="entry name" value="Transposase_11"/>
</dbReference>
<keyword evidence="3" id="KW-1185">Reference proteome</keyword>
<dbReference type="PANTHER" id="PTHR30298">
    <property type="entry name" value="H REPEAT-ASSOCIATED PREDICTED TRANSPOSASE"/>
    <property type="match status" value="1"/>
</dbReference>
<name>A0ABS3S8P1_9ACTN</name>
<dbReference type="Proteomes" id="UP000680206">
    <property type="component" value="Unassembled WGS sequence"/>
</dbReference>
<accession>A0ABS3S8P1</accession>
<dbReference type="InterPro" id="IPR047647">
    <property type="entry name" value="ISAs1_transpos"/>
</dbReference>
<reference evidence="2 3" key="1">
    <citation type="submission" date="2021-03" db="EMBL/GenBank/DDBJ databases">
        <title>Actinomadura violae sp. nov., isolated from lichen in Thailand.</title>
        <authorList>
            <person name="Kanchanasin P."/>
            <person name="Saeng-In P."/>
            <person name="Phongsopitanun W."/>
            <person name="Yuki M."/>
            <person name="Kudo T."/>
            <person name="Ohkuma M."/>
            <person name="Tanasupawat S."/>
        </authorList>
    </citation>
    <scope>NUCLEOTIDE SEQUENCE [LARGE SCALE GENOMIC DNA]</scope>
    <source>
        <strain evidence="2 3">LCR2-06</strain>
    </source>
</reference>
<dbReference type="InterPro" id="IPR051698">
    <property type="entry name" value="Transposase_11-like"/>
</dbReference>
<evidence type="ECO:0000259" key="1">
    <source>
        <dbReference type="Pfam" id="PF01609"/>
    </source>
</evidence>
<dbReference type="EMBL" id="JAGEPF010000045">
    <property type="protein sequence ID" value="MBO2465374.1"/>
    <property type="molecule type" value="Genomic_DNA"/>
</dbReference>
<dbReference type="NCBIfam" id="NF033564">
    <property type="entry name" value="transpos_ISAs1"/>
    <property type="match status" value="1"/>
</dbReference>
<evidence type="ECO:0000313" key="2">
    <source>
        <dbReference type="EMBL" id="MBO2465374.1"/>
    </source>
</evidence>
<protein>
    <submittedName>
        <fullName evidence="2">ISAs1 family transposase</fullName>
    </submittedName>
</protein>
<dbReference type="PANTHER" id="PTHR30298:SF0">
    <property type="entry name" value="PROTEIN YBFL-RELATED"/>
    <property type="match status" value="1"/>
</dbReference>
<dbReference type="Pfam" id="PF01609">
    <property type="entry name" value="DDE_Tnp_1"/>
    <property type="match status" value="1"/>
</dbReference>
<sequence>MTLAQIRVPEGTTETTQVKTLLAGLEIDGALVTMDAAHTCAATARHLVKDKNADYLMAVKGNREVLYAACKRLASALVSGGQTPHVVTEDDHGRIGTWTTWSTGLPPGAGVKLPHAARLAVIRRDIADLAGRPTSKETVLMVTSRAWMTSADFHTCTRGHWSIENVEHRPRDTVWREDDQQAYLGNGPRNTAALRNLALGVLAVNGITKITETVQRIGRDHDRAAPLLMLT</sequence>
<gene>
    <name evidence="2" type="ORF">J4709_48220</name>
</gene>